<dbReference type="SUPFAM" id="SSF69318">
    <property type="entry name" value="Integrin alpha N-terminal domain"/>
    <property type="match status" value="2"/>
</dbReference>
<comment type="caution">
    <text evidence="3">The sequence shown here is derived from an EMBL/GenBank/DDBJ whole genome shotgun (WGS) entry which is preliminary data.</text>
</comment>
<dbReference type="Gene3D" id="2.130.10.130">
    <property type="entry name" value="Integrin alpha, N-terminal"/>
    <property type="match status" value="1"/>
</dbReference>
<dbReference type="Gene3D" id="2.60.40.10">
    <property type="entry name" value="Immunoglobulins"/>
    <property type="match status" value="1"/>
</dbReference>
<evidence type="ECO:0000313" key="3">
    <source>
        <dbReference type="EMBL" id="MBD1387954.1"/>
    </source>
</evidence>
<organism evidence="3 4">
    <name type="scientific">Neiella litorisoli</name>
    <dbReference type="NCBI Taxonomy" id="2771431"/>
    <lineage>
        <taxon>Bacteria</taxon>
        <taxon>Pseudomonadati</taxon>
        <taxon>Pseudomonadota</taxon>
        <taxon>Gammaproteobacteria</taxon>
        <taxon>Alteromonadales</taxon>
        <taxon>Echinimonadaceae</taxon>
        <taxon>Neiella</taxon>
    </lineage>
</organism>
<feature type="signal peptide" evidence="2">
    <location>
        <begin position="1"/>
        <end position="21"/>
    </location>
</feature>
<proteinExistence type="predicted"/>
<evidence type="ECO:0000256" key="1">
    <source>
        <dbReference type="SAM" id="MobiDB-lite"/>
    </source>
</evidence>
<feature type="chain" id="PRO_5035145342" evidence="2">
    <location>
        <begin position="22"/>
        <end position="1175"/>
    </location>
</feature>
<dbReference type="Pfam" id="PF22352">
    <property type="entry name" value="K319L-like_PKD"/>
    <property type="match status" value="1"/>
</dbReference>
<protein>
    <submittedName>
        <fullName evidence="3">VCBS repeat-containing protein</fullName>
    </submittedName>
</protein>
<sequence>MFRTCLFVMSCVLLSACGGGGGGSSSTPSNGSTTPPKTQPSSKWDVSKPNYSGLRSNYPIDEVNVVETLYSTLESIDLLTSMAFSSSKRLYFIEEDSSSALTGDAQCESGSFTEKEVEPSKKLELTFSDCRTEGAEIDGTIRAVVENDDSISAILDLSMKDLESAETVTFSGYYNLSSRTEATFNLMLEASDGEQLWFDGLSLSQSMSGDAFGTYIDGNIYISDLGKLRISTISLGKQPTPNDMEYAFTQLQIEGDKRVTFDVELQHQLKLLYSADVLPVEVPLDSSVVFDSNKPNSSPIAKTEQDNFVTSRSETIKISATPSTDPDYDLIKASWEILNQPESSNVTLVQGNTLSLRAEIPGNYTIRLTVSDTQGNQSHKDVDLYVRRNAPTGTINNLHDYHISEQVKAQVSLENDEFDGPFSYHVKYGPANMSIDNSGLISWDGAIPDYGHDTEVNFAVVASNADAYQTLEHSLVIQSKSKPTINKRTNASLAKIPLHQGESGKWYYFDNPTTEWVVEDNLITEKYHNFIIPGMKSDIEHQATSDVNNDGNDDFWYSKYDQEKNQHQIYWQDGLTTESNLFITLDKNTDSAVNIYAIDYDQDEVREIVVQDESQGYRIYEPQTGELAIEVSSEINIDFSAVHLCDFNNDGYLDFFNELSKRGNQLGVNSITGDAFSGMSVGDWYLTAEKGTTYAQFVDTDDKPTCEYLISNDDQLIYLSTKTTEGITLLDQSDLFREAVNVADIDGDGEQEILVYGQTSSGGQIKQAAYIINRDSGNQFSTKQTPFDMPIYDHLRFNHLRVLDIDHDGTDELVTFEYISKTLDDGTYISNVSDSHGTVNPVFVQYKAYNIESDTLVLVSLTEEHAEWVTYELAYWNDDGALSLFAELHRGLAINTDITLNSDVTYNGFDFSTTYDFAIEDSSPVFYQGGAPRGTINKTDQFGNILWSQDLTSNGYDVERISALGSGPIFVEQDNASSILHPESGEVLATDAGYKHIRGSHFSHYQNADGSSLFASLLSGRLFKISRTNSISSIDLQALEAPFNYYYYAFAQIDDDPQAELVAYSRNLQNYSVIDTESLIEQEAGRYFSATSELSEEIWESVFLQCFEWDSKCKNFVSISNDDGSSYQVIDKLTGKTIWKSPVLATSGSKFFFKRQDSSIKTLVSSRGEQIFTIE</sequence>
<feature type="compositionally biased region" description="Polar residues" evidence="1">
    <location>
        <begin position="39"/>
        <end position="48"/>
    </location>
</feature>
<dbReference type="Proteomes" id="UP000638014">
    <property type="component" value="Unassembled WGS sequence"/>
</dbReference>
<dbReference type="EMBL" id="JACXAF010000001">
    <property type="protein sequence ID" value="MBD1387954.1"/>
    <property type="molecule type" value="Genomic_DNA"/>
</dbReference>
<name>A0A8J6QEB2_9GAMM</name>
<dbReference type="InterPro" id="IPR028994">
    <property type="entry name" value="Integrin_alpha_N"/>
</dbReference>
<feature type="compositionally biased region" description="Low complexity" evidence="1">
    <location>
        <begin position="25"/>
        <end position="36"/>
    </location>
</feature>
<gene>
    <name evidence="3" type="ORF">IC617_00790</name>
</gene>
<dbReference type="AlphaFoldDB" id="A0A8J6QEB2"/>
<keyword evidence="2" id="KW-0732">Signal</keyword>
<evidence type="ECO:0000256" key="2">
    <source>
        <dbReference type="SAM" id="SignalP"/>
    </source>
</evidence>
<dbReference type="InterPro" id="IPR035986">
    <property type="entry name" value="PKD_dom_sf"/>
</dbReference>
<reference evidence="3" key="1">
    <citation type="submission" date="2020-09" db="EMBL/GenBank/DDBJ databases">
        <title>A novel bacterium of genus Neiella, isolated from South China Sea.</title>
        <authorList>
            <person name="Huang H."/>
            <person name="Mo K."/>
            <person name="Hu Y."/>
        </authorList>
    </citation>
    <scope>NUCLEOTIDE SEQUENCE</scope>
    <source>
        <strain evidence="3">HB171785</strain>
    </source>
</reference>
<evidence type="ECO:0000313" key="4">
    <source>
        <dbReference type="Proteomes" id="UP000638014"/>
    </source>
</evidence>
<dbReference type="PROSITE" id="PS51257">
    <property type="entry name" value="PROKAR_LIPOPROTEIN"/>
    <property type="match status" value="1"/>
</dbReference>
<accession>A0A8J6QEB2</accession>
<dbReference type="RefSeq" id="WP_191143078.1">
    <property type="nucleotide sequence ID" value="NZ_JACXAF010000001.1"/>
</dbReference>
<dbReference type="InterPro" id="IPR013783">
    <property type="entry name" value="Ig-like_fold"/>
</dbReference>
<keyword evidence="4" id="KW-1185">Reference proteome</keyword>
<dbReference type="SUPFAM" id="SSF49299">
    <property type="entry name" value="PKD domain"/>
    <property type="match status" value="1"/>
</dbReference>
<feature type="region of interest" description="Disordered" evidence="1">
    <location>
        <begin position="23"/>
        <end position="48"/>
    </location>
</feature>